<dbReference type="InterPro" id="IPR029787">
    <property type="entry name" value="Nucleotide_cyclase"/>
</dbReference>
<gene>
    <name evidence="2" type="ORF">DP130_03435</name>
</gene>
<dbReference type="Gene3D" id="3.30.70.270">
    <property type="match status" value="1"/>
</dbReference>
<dbReference type="NCBIfam" id="TIGR00254">
    <property type="entry name" value="GGDEF"/>
    <property type="match status" value="1"/>
</dbReference>
<dbReference type="EMBL" id="QMAP01000002">
    <property type="protein sequence ID" value="RXI50041.1"/>
    <property type="molecule type" value="Genomic_DNA"/>
</dbReference>
<protein>
    <submittedName>
        <fullName evidence="2">GGDEF domain-containing protein</fullName>
    </submittedName>
</protein>
<accession>A0A4Q0VFI6</accession>
<proteinExistence type="predicted"/>
<dbReference type="PANTHER" id="PTHR45138:SF9">
    <property type="entry name" value="DIGUANYLATE CYCLASE DGCM-RELATED"/>
    <property type="match status" value="1"/>
</dbReference>
<reference evidence="2 3" key="1">
    <citation type="submission" date="2018-06" db="EMBL/GenBank/DDBJ databases">
        <title>Genome conservation of Clostridium tetani.</title>
        <authorList>
            <person name="Bruggemann H."/>
            <person name="Popoff M.R."/>
        </authorList>
    </citation>
    <scope>NUCLEOTIDE SEQUENCE [LARGE SCALE GENOMIC DNA]</scope>
    <source>
        <strain evidence="2 3">2017.061</strain>
    </source>
</reference>
<dbReference type="CDD" id="cd01949">
    <property type="entry name" value="GGDEF"/>
    <property type="match status" value="1"/>
</dbReference>
<dbReference type="PANTHER" id="PTHR45138">
    <property type="entry name" value="REGULATORY COMPONENTS OF SENSORY TRANSDUCTION SYSTEM"/>
    <property type="match status" value="1"/>
</dbReference>
<evidence type="ECO:0000259" key="1">
    <source>
        <dbReference type="PROSITE" id="PS50887"/>
    </source>
</evidence>
<evidence type="ECO:0000313" key="3">
    <source>
        <dbReference type="Proteomes" id="UP000290921"/>
    </source>
</evidence>
<sequence length="311" mass="36765">MVYNLKYSLYMEWLIMEKEVKAILDNVSVFSNIYDMVRIIDPIAKKIVYCYKKEDKKLESKCYSFWKKGESCDNCISMRTINESKTFVKIEYSKDNKIYMITSSMIKHGNKKFVIELVKDIMGTGIIEDVENATECEIYDYIKEKNNRIIKDPLTEVYNKLFIKERLPVDLFNAKLNNIPLSIMLIDIDYFKEINDTYGHIAGDFVLKQFSKQCRELIKEYDGWMSRYGGDEFLIALRDVDRKKVLKVSKEIISKTREWTLCYKNSCIRMSISIGIYTYEGENIDYVELIDRADKNMYNAKEMGRDRIVSN</sequence>
<organism evidence="2 3">
    <name type="scientific">Clostridium tetani</name>
    <dbReference type="NCBI Taxonomy" id="1513"/>
    <lineage>
        <taxon>Bacteria</taxon>
        <taxon>Bacillati</taxon>
        <taxon>Bacillota</taxon>
        <taxon>Clostridia</taxon>
        <taxon>Eubacteriales</taxon>
        <taxon>Clostridiaceae</taxon>
        <taxon>Clostridium</taxon>
    </lineage>
</organism>
<dbReference type="InterPro" id="IPR043128">
    <property type="entry name" value="Rev_trsase/Diguanyl_cyclase"/>
</dbReference>
<dbReference type="SMART" id="SM00267">
    <property type="entry name" value="GGDEF"/>
    <property type="match status" value="1"/>
</dbReference>
<dbReference type="GO" id="GO:0052621">
    <property type="term" value="F:diguanylate cyclase activity"/>
    <property type="evidence" value="ECO:0007669"/>
    <property type="project" value="TreeGrafter"/>
</dbReference>
<dbReference type="Pfam" id="PF00990">
    <property type="entry name" value="GGDEF"/>
    <property type="match status" value="1"/>
</dbReference>
<dbReference type="SUPFAM" id="SSF55073">
    <property type="entry name" value="Nucleotide cyclase"/>
    <property type="match status" value="1"/>
</dbReference>
<dbReference type="AlphaFoldDB" id="A0A4Q0VFI6"/>
<dbReference type="InterPro" id="IPR050469">
    <property type="entry name" value="Diguanylate_Cyclase"/>
</dbReference>
<evidence type="ECO:0000313" key="2">
    <source>
        <dbReference type="EMBL" id="RXI50041.1"/>
    </source>
</evidence>
<comment type="caution">
    <text evidence="2">The sequence shown here is derived from an EMBL/GenBank/DDBJ whole genome shotgun (WGS) entry which is preliminary data.</text>
</comment>
<dbReference type="Proteomes" id="UP000290921">
    <property type="component" value="Unassembled WGS sequence"/>
</dbReference>
<dbReference type="InterPro" id="IPR000160">
    <property type="entry name" value="GGDEF_dom"/>
</dbReference>
<dbReference type="FunFam" id="3.30.70.270:FF:000001">
    <property type="entry name" value="Diguanylate cyclase domain protein"/>
    <property type="match status" value="1"/>
</dbReference>
<feature type="domain" description="GGDEF" evidence="1">
    <location>
        <begin position="179"/>
        <end position="311"/>
    </location>
</feature>
<name>A0A4Q0VFI6_CLOTA</name>
<dbReference type="PROSITE" id="PS50887">
    <property type="entry name" value="GGDEF"/>
    <property type="match status" value="1"/>
</dbReference>